<feature type="compositionally biased region" description="Low complexity" evidence="1">
    <location>
        <begin position="245"/>
        <end position="281"/>
    </location>
</feature>
<feature type="compositionally biased region" description="Low complexity" evidence="1">
    <location>
        <begin position="291"/>
        <end position="345"/>
    </location>
</feature>
<protein>
    <submittedName>
        <fullName evidence="2">Uncharacterized protein</fullName>
    </submittedName>
</protein>
<feature type="compositionally biased region" description="Low complexity" evidence="1">
    <location>
        <begin position="186"/>
        <end position="196"/>
    </location>
</feature>
<dbReference type="AlphaFoldDB" id="A0AAE0NZ74"/>
<feature type="region of interest" description="Disordered" evidence="1">
    <location>
        <begin position="142"/>
        <end position="345"/>
    </location>
</feature>
<dbReference type="EMBL" id="JAULSW010000002">
    <property type="protein sequence ID" value="KAK3390446.1"/>
    <property type="molecule type" value="Genomic_DNA"/>
</dbReference>
<name>A0AAE0NZ74_9PEZI</name>
<feature type="compositionally biased region" description="Polar residues" evidence="1">
    <location>
        <begin position="151"/>
        <end position="160"/>
    </location>
</feature>
<evidence type="ECO:0000313" key="2">
    <source>
        <dbReference type="EMBL" id="KAK3390446.1"/>
    </source>
</evidence>
<accession>A0AAE0NZ74</accession>
<sequence length="345" mass="36995">MDSPSTAFPQTPDVYEHPSGLNFPRAGATSSQLRQSTVAQVNYIPPRATETSIPEFTYPPPSDPAPLQYTEQPAPAVQQNHQATTPETRAKSRRSLPSGPAVQANANSNGFELVDGISNSNPDPGRDAKLYSACSALSLSGPGLAIPSQIPAEQQGSKPYTSPEHIHGPAAPAQGQHTTGNNAGYSTTAAISTSTSVPGYENYSQYPSTRTETSSNRVAYEPYAHNPAQAVSNSGTLQHYFPQTSRNSHSYNSNQSSSTATSYNLSSSNNQQQSQSLQQLNVRPPPPPAPQTRSSATSTSYGQLPQQQQPQRRQQQKQQQNYSGYTNQAQQPQQQQQNTAGANGH</sequence>
<feature type="compositionally biased region" description="Polar residues" evidence="1">
    <location>
        <begin position="175"/>
        <end position="185"/>
    </location>
</feature>
<evidence type="ECO:0000313" key="3">
    <source>
        <dbReference type="Proteomes" id="UP001285441"/>
    </source>
</evidence>
<gene>
    <name evidence="2" type="ORF">B0H63DRAFT_519667</name>
</gene>
<feature type="compositionally biased region" description="Polar residues" evidence="1">
    <location>
        <begin position="77"/>
        <end position="87"/>
    </location>
</feature>
<keyword evidence="3" id="KW-1185">Reference proteome</keyword>
<reference evidence="2" key="2">
    <citation type="submission" date="2023-06" db="EMBL/GenBank/DDBJ databases">
        <authorList>
            <consortium name="Lawrence Berkeley National Laboratory"/>
            <person name="Haridas S."/>
            <person name="Hensen N."/>
            <person name="Bonometti L."/>
            <person name="Westerberg I."/>
            <person name="Brannstrom I.O."/>
            <person name="Guillou S."/>
            <person name="Cros-Aarteil S."/>
            <person name="Calhoun S."/>
            <person name="Kuo A."/>
            <person name="Mondo S."/>
            <person name="Pangilinan J."/>
            <person name="Riley R."/>
            <person name="LaButti K."/>
            <person name="Andreopoulos B."/>
            <person name="Lipzen A."/>
            <person name="Chen C."/>
            <person name="Yanf M."/>
            <person name="Daum C."/>
            <person name="Ng V."/>
            <person name="Clum A."/>
            <person name="Steindorff A."/>
            <person name="Ohm R."/>
            <person name="Martin F."/>
            <person name="Silar P."/>
            <person name="Natvig D."/>
            <person name="Lalanne C."/>
            <person name="Gautier V."/>
            <person name="Ament-velasquez S.L."/>
            <person name="Kruys A."/>
            <person name="Hutchinson M.I."/>
            <person name="Powell A.J."/>
            <person name="Barry K."/>
            <person name="Miller A.N."/>
            <person name="Grigoriev I.V."/>
            <person name="Debuchy R."/>
            <person name="Gladieux P."/>
            <person name="Thoren M.H."/>
            <person name="Johannesson H."/>
        </authorList>
    </citation>
    <scope>NUCLEOTIDE SEQUENCE</scope>
    <source>
        <strain evidence="2">CBS 232.78</strain>
    </source>
</reference>
<reference evidence="2" key="1">
    <citation type="journal article" date="2023" name="Mol. Phylogenet. Evol.">
        <title>Genome-scale phylogeny and comparative genomics of the fungal order Sordariales.</title>
        <authorList>
            <person name="Hensen N."/>
            <person name="Bonometti L."/>
            <person name="Westerberg I."/>
            <person name="Brannstrom I.O."/>
            <person name="Guillou S."/>
            <person name="Cros-Aarteil S."/>
            <person name="Calhoun S."/>
            <person name="Haridas S."/>
            <person name="Kuo A."/>
            <person name="Mondo S."/>
            <person name="Pangilinan J."/>
            <person name="Riley R."/>
            <person name="LaButti K."/>
            <person name="Andreopoulos B."/>
            <person name="Lipzen A."/>
            <person name="Chen C."/>
            <person name="Yan M."/>
            <person name="Daum C."/>
            <person name="Ng V."/>
            <person name="Clum A."/>
            <person name="Steindorff A."/>
            <person name="Ohm R.A."/>
            <person name="Martin F."/>
            <person name="Silar P."/>
            <person name="Natvig D.O."/>
            <person name="Lalanne C."/>
            <person name="Gautier V."/>
            <person name="Ament-Velasquez S.L."/>
            <person name="Kruys A."/>
            <person name="Hutchinson M.I."/>
            <person name="Powell A.J."/>
            <person name="Barry K."/>
            <person name="Miller A.N."/>
            <person name="Grigoriev I.V."/>
            <person name="Debuchy R."/>
            <person name="Gladieux P."/>
            <person name="Hiltunen Thoren M."/>
            <person name="Johannesson H."/>
        </authorList>
    </citation>
    <scope>NUCLEOTIDE SEQUENCE</scope>
    <source>
        <strain evidence="2">CBS 232.78</strain>
    </source>
</reference>
<comment type="caution">
    <text evidence="2">The sequence shown here is derived from an EMBL/GenBank/DDBJ whole genome shotgun (WGS) entry which is preliminary data.</text>
</comment>
<feature type="compositionally biased region" description="Polar residues" evidence="1">
    <location>
        <begin position="229"/>
        <end position="244"/>
    </location>
</feature>
<feature type="compositionally biased region" description="Polar residues" evidence="1">
    <location>
        <begin position="202"/>
        <end position="217"/>
    </location>
</feature>
<dbReference type="Proteomes" id="UP001285441">
    <property type="component" value="Unassembled WGS sequence"/>
</dbReference>
<evidence type="ECO:0000256" key="1">
    <source>
        <dbReference type="SAM" id="MobiDB-lite"/>
    </source>
</evidence>
<feature type="compositionally biased region" description="Polar residues" evidence="1">
    <location>
        <begin position="28"/>
        <end position="40"/>
    </location>
</feature>
<organism evidence="2 3">
    <name type="scientific">Podospora didyma</name>
    <dbReference type="NCBI Taxonomy" id="330526"/>
    <lineage>
        <taxon>Eukaryota</taxon>
        <taxon>Fungi</taxon>
        <taxon>Dikarya</taxon>
        <taxon>Ascomycota</taxon>
        <taxon>Pezizomycotina</taxon>
        <taxon>Sordariomycetes</taxon>
        <taxon>Sordariomycetidae</taxon>
        <taxon>Sordariales</taxon>
        <taxon>Podosporaceae</taxon>
        <taxon>Podospora</taxon>
    </lineage>
</organism>
<proteinExistence type="predicted"/>
<feature type="region of interest" description="Disordered" evidence="1">
    <location>
        <begin position="1"/>
        <end position="128"/>
    </location>
</feature>